<reference evidence="6" key="1">
    <citation type="submission" date="2020-12" db="EMBL/GenBank/DDBJ databases">
        <authorList>
            <person name="Iha C."/>
        </authorList>
    </citation>
    <scope>NUCLEOTIDE SEQUENCE</scope>
</reference>
<dbReference type="Proteomes" id="UP000708148">
    <property type="component" value="Unassembled WGS sequence"/>
</dbReference>
<name>A0A8S1JGG5_9CHLO</name>
<organism evidence="6 7">
    <name type="scientific">Ostreobium quekettii</name>
    <dbReference type="NCBI Taxonomy" id="121088"/>
    <lineage>
        <taxon>Eukaryota</taxon>
        <taxon>Viridiplantae</taxon>
        <taxon>Chlorophyta</taxon>
        <taxon>core chlorophytes</taxon>
        <taxon>Ulvophyceae</taxon>
        <taxon>TCBD clade</taxon>
        <taxon>Bryopsidales</taxon>
        <taxon>Ostreobineae</taxon>
        <taxon>Ostreobiaceae</taxon>
        <taxon>Ostreobium</taxon>
    </lineage>
</organism>
<dbReference type="Gene3D" id="3.40.1790.10">
    <property type="entry name" value="Indigoidine synthase domain"/>
    <property type="match status" value="1"/>
</dbReference>
<keyword evidence="1" id="KW-0479">Metal-binding</keyword>
<dbReference type="GO" id="GO:0046872">
    <property type="term" value="F:metal ion binding"/>
    <property type="evidence" value="ECO:0007669"/>
    <property type="project" value="UniProtKB-KW"/>
</dbReference>
<keyword evidence="2" id="KW-0378">Hydrolase</keyword>
<evidence type="ECO:0000313" key="6">
    <source>
        <dbReference type="EMBL" id="CAD7703165.1"/>
    </source>
</evidence>
<dbReference type="GO" id="GO:0005737">
    <property type="term" value="C:cytoplasm"/>
    <property type="evidence" value="ECO:0007669"/>
    <property type="project" value="TreeGrafter"/>
</dbReference>
<dbReference type="OrthoDB" id="198885at2759"/>
<proteinExistence type="inferred from homology"/>
<dbReference type="AlphaFoldDB" id="A0A8S1JGG5"/>
<keyword evidence="3" id="KW-0464">Manganese</keyword>
<evidence type="ECO:0000256" key="4">
    <source>
        <dbReference type="ARBA" id="ARBA00023239"/>
    </source>
</evidence>
<dbReference type="InterPro" id="IPR007342">
    <property type="entry name" value="PsuG"/>
</dbReference>
<gene>
    <name evidence="6" type="ORF">OSTQU699_LOCUS8522</name>
</gene>
<keyword evidence="7" id="KW-1185">Reference proteome</keyword>
<evidence type="ECO:0000256" key="5">
    <source>
        <dbReference type="ARBA" id="ARBA00023295"/>
    </source>
</evidence>
<dbReference type="InterPro" id="IPR022830">
    <property type="entry name" value="Indigdn_synthA-like"/>
</dbReference>
<dbReference type="EMBL" id="CAJHUC010002089">
    <property type="protein sequence ID" value="CAD7703165.1"/>
    <property type="molecule type" value="Genomic_DNA"/>
</dbReference>
<dbReference type="GO" id="GO:0016798">
    <property type="term" value="F:hydrolase activity, acting on glycosyl bonds"/>
    <property type="evidence" value="ECO:0007669"/>
    <property type="project" value="UniProtKB-KW"/>
</dbReference>
<comment type="caution">
    <text evidence="6">The sequence shown here is derived from an EMBL/GenBank/DDBJ whole genome shotgun (WGS) entry which is preliminary data.</text>
</comment>
<dbReference type="Pfam" id="PF04227">
    <property type="entry name" value="Indigoidine_A"/>
    <property type="match status" value="1"/>
</dbReference>
<keyword evidence="4" id="KW-0456">Lyase</keyword>
<dbReference type="HAMAP" id="MF_01876">
    <property type="entry name" value="PsiMP_glycosidase"/>
    <property type="match status" value="1"/>
</dbReference>
<dbReference type="PANTHER" id="PTHR42909">
    <property type="entry name" value="ZGC:136858"/>
    <property type="match status" value="1"/>
</dbReference>
<dbReference type="GO" id="GO:0004730">
    <property type="term" value="F:pseudouridylate synthase activity"/>
    <property type="evidence" value="ECO:0007669"/>
    <property type="project" value="InterPro"/>
</dbReference>
<keyword evidence="5" id="KW-0326">Glycosidase</keyword>
<dbReference type="SUPFAM" id="SSF110581">
    <property type="entry name" value="Indigoidine synthase A-like"/>
    <property type="match status" value="1"/>
</dbReference>
<accession>A0A8S1JGG5</accession>
<protein>
    <recommendedName>
        <fullName evidence="8">Pseudouridine-5'-phosphate glycosidase</fullName>
    </recommendedName>
</protein>
<evidence type="ECO:0000256" key="1">
    <source>
        <dbReference type="ARBA" id="ARBA00022723"/>
    </source>
</evidence>
<evidence type="ECO:0000256" key="3">
    <source>
        <dbReference type="ARBA" id="ARBA00023211"/>
    </source>
</evidence>
<evidence type="ECO:0000313" key="7">
    <source>
        <dbReference type="Proteomes" id="UP000708148"/>
    </source>
</evidence>
<evidence type="ECO:0000256" key="2">
    <source>
        <dbReference type="ARBA" id="ARBA00022801"/>
    </source>
</evidence>
<dbReference type="PANTHER" id="PTHR42909:SF1">
    <property type="entry name" value="CARBOHYDRATE KINASE PFKB DOMAIN-CONTAINING PROTEIN"/>
    <property type="match status" value="1"/>
</dbReference>
<evidence type="ECO:0008006" key="8">
    <source>
        <dbReference type="Google" id="ProtNLM"/>
    </source>
</evidence>
<sequence length="309" mass="31876">MAPRVALSDEVAESLSLGRPVVALESTIITHGMPYPQNLATALQVEGVIRSHGAVPATVAVVGGVPKAGLTSIELEALAAKGTSVRKASMRDLPIVMAKGLDGATTVAATAFLAAAAGIHVFVTGGIGGVHRGAELSMDISADLNALGRVPIMVVCAGAKSVLDIPRTLEYLETQAVCVAAYRSDYFPAFFTPSSGCKAPARVDTPQEAAEMMHASLRLKMGTGIVLGVPIPEESAAAGEQVEEAIRTALHECDAQKVEGCDVTPFLLERIRELTGGASLDANVALVKHNASVGAQVAAWLARMSMGED</sequence>